<evidence type="ECO:0000313" key="4">
    <source>
        <dbReference type="Proteomes" id="UP000694864"/>
    </source>
</evidence>
<feature type="region of interest" description="Disordered" evidence="2">
    <location>
        <begin position="1"/>
        <end position="35"/>
    </location>
</feature>
<evidence type="ECO:0000256" key="2">
    <source>
        <dbReference type="SAM" id="MobiDB-lite"/>
    </source>
</evidence>
<proteinExistence type="inferred from homology"/>
<evidence type="ECO:0000313" key="5">
    <source>
        <dbReference type="RefSeq" id="XP_019096505.1"/>
    </source>
</evidence>
<dbReference type="GeneID" id="109130878"/>
<sequence>MKPPQKASSSASNKSVSESESEESKNAESTSRIQELLPLVTASSLPMADSALPASSKKRQRGANEESGTSKRGKVVGTQFHKKWSEEDEVILVQTMIDHCSKLNDKHAFYKIVSNSMSFEIKSMKQLSGKIRWLKNKYVGR</sequence>
<organism evidence="4 5">
    <name type="scientific">Camelina sativa</name>
    <name type="common">False flax</name>
    <name type="synonym">Myagrum sativum</name>
    <dbReference type="NCBI Taxonomy" id="90675"/>
    <lineage>
        <taxon>Eukaryota</taxon>
        <taxon>Viridiplantae</taxon>
        <taxon>Streptophyta</taxon>
        <taxon>Embryophyta</taxon>
        <taxon>Tracheophyta</taxon>
        <taxon>Spermatophyta</taxon>
        <taxon>Magnoliopsida</taxon>
        <taxon>eudicotyledons</taxon>
        <taxon>Gunneridae</taxon>
        <taxon>Pentapetalae</taxon>
        <taxon>rosids</taxon>
        <taxon>malvids</taxon>
        <taxon>Brassicales</taxon>
        <taxon>Brassicaceae</taxon>
        <taxon>Camelineae</taxon>
        <taxon>Camelina</taxon>
    </lineage>
</organism>
<dbReference type="InterPro" id="IPR053932">
    <property type="entry name" value="GeBP-like_DBD"/>
</dbReference>
<gene>
    <name evidence="5" type="primary">LOC109130878</name>
</gene>
<reference evidence="4" key="1">
    <citation type="journal article" date="2014" name="Nat. Commun.">
        <title>The emerging biofuel crop Camelina sativa retains a highly undifferentiated hexaploid genome structure.</title>
        <authorList>
            <person name="Kagale S."/>
            <person name="Koh C."/>
            <person name="Nixon J."/>
            <person name="Bollina V."/>
            <person name="Clarke W.E."/>
            <person name="Tuteja R."/>
            <person name="Spillane C."/>
            <person name="Robinson S.J."/>
            <person name="Links M.G."/>
            <person name="Clarke C."/>
            <person name="Higgins E.E."/>
            <person name="Huebert T."/>
            <person name="Sharpe A.G."/>
            <person name="Parkin I.A."/>
        </authorList>
    </citation>
    <scope>NUCLEOTIDE SEQUENCE [LARGE SCALE GENOMIC DNA]</scope>
    <source>
        <strain evidence="4">cv. DH55</strain>
    </source>
</reference>
<protein>
    <submittedName>
        <fullName evidence="5">Probable transcription factor At1g61730</fullName>
    </submittedName>
</protein>
<accession>A0ABM1RBW7</accession>
<comment type="similarity">
    <text evidence="1">Belongs to the GeBP family.</text>
</comment>
<dbReference type="Proteomes" id="UP000694864">
    <property type="component" value="Chromosome 19"/>
</dbReference>
<evidence type="ECO:0000259" key="3">
    <source>
        <dbReference type="Pfam" id="PF04504"/>
    </source>
</evidence>
<dbReference type="PANTHER" id="PTHR31662">
    <property type="entry name" value="BNAANNG10740D PROTEIN-RELATED"/>
    <property type="match status" value="1"/>
</dbReference>
<reference evidence="5" key="2">
    <citation type="submission" date="2025-08" db="UniProtKB">
        <authorList>
            <consortium name="RefSeq"/>
        </authorList>
    </citation>
    <scope>IDENTIFICATION</scope>
    <source>
        <tissue evidence="5">Leaf</tissue>
    </source>
</reference>
<keyword evidence="4" id="KW-1185">Reference proteome</keyword>
<dbReference type="Pfam" id="PF04504">
    <property type="entry name" value="GeBP-like_DBD"/>
    <property type="match status" value="1"/>
</dbReference>
<evidence type="ECO:0000256" key="1">
    <source>
        <dbReference type="ARBA" id="ARBA00010820"/>
    </source>
</evidence>
<dbReference type="PANTHER" id="PTHR31662:SF33">
    <property type="entry name" value="DNA-BINDING STOREKEEPER PROTEIN TRANSCRIPTIONAL REGULATOR-LIKE PROTEIN"/>
    <property type="match status" value="1"/>
</dbReference>
<feature type="domain" description="Glabrous enhancer-binding protein-like DBD" evidence="3">
    <location>
        <begin position="80"/>
        <end position="139"/>
    </location>
</feature>
<feature type="region of interest" description="Disordered" evidence="2">
    <location>
        <begin position="47"/>
        <end position="78"/>
    </location>
</feature>
<dbReference type="RefSeq" id="XP_019096505.1">
    <property type="nucleotide sequence ID" value="XM_019240960.1"/>
</dbReference>
<feature type="compositionally biased region" description="Low complexity" evidence="2">
    <location>
        <begin position="1"/>
        <end position="18"/>
    </location>
</feature>
<name>A0ABM1RBW7_CAMSA</name>
<dbReference type="InterPro" id="IPR007592">
    <property type="entry name" value="GEBP"/>
</dbReference>